<dbReference type="WBParaSite" id="HPLM_0000136401-mRNA-1">
    <property type="protein sequence ID" value="HPLM_0000136401-mRNA-1"/>
    <property type="gene ID" value="HPLM_0000136401"/>
</dbReference>
<evidence type="ECO:0000259" key="4">
    <source>
        <dbReference type="Pfam" id="PF25021"/>
    </source>
</evidence>
<proteinExistence type="predicted"/>
<keyword evidence="7" id="KW-1185">Reference proteome</keyword>
<dbReference type="Proteomes" id="UP000268014">
    <property type="component" value="Unassembled WGS sequence"/>
</dbReference>
<dbReference type="PANTHER" id="PTHR11219">
    <property type="entry name" value="TENEURIN AND N-ACETYLGLUCOSAMINE-1-PHOSPHODIESTER ALPHA-N-ACETYLGLUCOSAMINIDASE"/>
    <property type="match status" value="1"/>
</dbReference>
<dbReference type="InterPro" id="IPR011042">
    <property type="entry name" value="6-blade_b-propeller_TolB-like"/>
</dbReference>
<dbReference type="STRING" id="6290.A0A0N4VVP4"/>
<accession>A0A0N4VVP4</accession>
<dbReference type="PANTHER" id="PTHR11219:SF69">
    <property type="entry name" value="TENEURIN-A"/>
    <property type="match status" value="1"/>
</dbReference>
<gene>
    <name evidence="6" type="ORF">HPLM_LOCUS1362</name>
</gene>
<evidence type="ECO:0000256" key="1">
    <source>
        <dbReference type="ARBA" id="ARBA00022536"/>
    </source>
</evidence>
<protein>
    <submittedName>
        <fullName evidence="8">NHL repeat protein</fullName>
    </submittedName>
</protein>
<dbReference type="GO" id="GO:0008045">
    <property type="term" value="P:motor neuron axon guidance"/>
    <property type="evidence" value="ECO:0007669"/>
    <property type="project" value="TreeGrafter"/>
</dbReference>
<dbReference type="InterPro" id="IPR056823">
    <property type="entry name" value="TEN-like_YD-shell"/>
</dbReference>
<evidence type="ECO:0000259" key="5">
    <source>
        <dbReference type="Pfam" id="PF25023"/>
    </source>
</evidence>
<keyword evidence="2" id="KW-0677">Repeat</keyword>
<dbReference type="Pfam" id="PF25021">
    <property type="entry name" value="TEN_NHL"/>
    <property type="match status" value="1"/>
</dbReference>
<evidence type="ECO:0000313" key="8">
    <source>
        <dbReference type="WBParaSite" id="HPLM_0000136401-mRNA-1"/>
    </source>
</evidence>
<dbReference type="Gene3D" id="2.120.10.30">
    <property type="entry name" value="TolB, C-terminal domain"/>
    <property type="match status" value="1"/>
</dbReference>
<feature type="domain" description="Teneurin NHL" evidence="4">
    <location>
        <begin position="44"/>
        <end position="202"/>
    </location>
</feature>
<keyword evidence="1" id="KW-0245">EGF-like domain</keyword>
<reference evidence="8" key="1">
    <citation type="submission" date="2017-02" db="UniProtKB">
        <authorList>
            <consortium name="WormBaseParasite"/>
        </authorList>
    </citation>
    <scope>IDENTIFICATION</scope>
</reference>
<dbReference type="Pfam" id="PF25023">
    <property type="entry name" value="TEN_YD-shell"/>
    <property type="match status" value="1"/>
</dbReference>
<evidence type="ECO:0000313" key="6">
    <source>
        <dbReference type="EMBL" id="VDO09144.1"/>
    </source>
</evidence>
<dbReference type="AlphaFoldDB" id="A0A0N4VVP4"/>
<dbReference type="EMBL" id="UZAF01001762">
    <property type="protein sequence ID" value="VDO09144.1"/>
    <property type="molecule type" value="Genomic_DNA"/>
</dbReference>
<reference evidence="6 7" key="2">
    <citation type="submission" date="2018-11" db="EMBL/GenBank/DDBJ databases">
        <authorList>
            <consortium name="Pathogen Informatics"/>
        </authorList>
    </citation>
    <scope>NUCLEOTIDE SEQUENCE [LARGE SCALE GENOMIC DNA]</scope>
    <source>
        <strain evidence="6 7">MHpl1</strain>
    </source>
</reference>
<feature type="domain" description="Teneurin-like YD-shell" evidence="5">
    <location>
        <begin position="214"/>
        <end position="263"/>
    </location>
</feature>
<dbReference type="InterPro" id="IPR051216">
    <property type="entry name" value="Teneurin"/>
</dbReference>
<name>A0A0N4VVP4_HAEPC</name>
<evidence type="ECO:0000256" key="3">
    <source>
        <dbReference type="ARBA" id="ARBA00023157"/>
    </source>
</evidence>
<evidence type="ECO:0000313" key="7">
    <source>
        <dbReference type="Proteomes" id="UP000268014"/>
    </source>
</evidence>
<evidence type="ECO:0000256" key="2">
    <source>
        <dbReference type="ARBA" id="ARBA00022737"/>
    </source>
</evidence>
<dbReference type="OrthoDB" id="442731at2759"/>
<organism evidence="8">
    <name type="scientific">Haemonchus placei</name>
    <name type="common">Barber's pole worm</name>
    <dbReference type="NCBI Taxonomy" id="6290"/>
    <lineage>
        <taxon>Eukaryota</taxon>
        <taxon>Metazoa</taxon>
        <taxon>Ecdysozoa</taxon>
        <taxon>Nematoda</taxon>
        <taxon>Chromadorea</taxon>
        <taxon>Rhabditida</taxon>
        <taxon>Rhabditina</taxon>
        <taxon>Rhabditomorpha</taxon>
        <taxon>Strongyloidea</taxon>
        <taxon>Trichostrongylidae</taxon>
        <taxon>Haemonchus</taxon>
    </lineage>
</organism>
<keyword evidence="3" id="KW-1015">Disulfide bond</keyword>
<dbReference type="InterPro" id="IPR056822">
    <property type="entry name" value="TEN_NHL"/>
</dbReference>
<sequence length="279" mass="30633">MVLMGRHAVPPSLSLHDFYHPLRADRLTPPSPSHSIETARHKRQTSETLLEWPTSLSVHLLTGQIFVLDSNIVYQLDRAQDAAEIVVGALTTCQNASSRHIVRNARDIAAATDGSLYIIESDGKKMNQVRRLSADRTSFPVIAGRKTACACDVVACGCDDAASPTSVISVKMALFSSPSAVSVDALGRVYVADAVNAKVKRITPRTAQYDSIARQYSVVDVDRNELYTFNRYGLHTSTQSLITGAVLYNFTYNVDTRSVEYTTIVTTCYYVNKVGVIPR</sequence>
<dbReference type="SUPFAM" id="SSF63825">
    <property type="entry name" value="YWTD domain"/>
    <property type="match status" value="1"/>
</dbReference>